<dbReference type="Proteomes" id="UP000536685">
    <property type="component" value="Unassembled WGS sequence"/>
</dbReference>
<dbReference type="Pfam" id="PF00480">
    <property type="entry name" value="ROK"/>
    <property type="match status" value="2"/>
</dbReference>
<protein>
    <submittedName>
        <fullName evidence="2">Polyphosphate glucokinase</fullName>
        <ecNumber evidence="2">2.7.1.63</ecNumber>
    </submittedName>
</protein>
<dbReference type="Gene3D" id="3.30.420.40">
    <property type="match status" value="2"/>
</dbReference>
<dbReference type="CDD" id="cd24058">
    <property type="entry name" value="ASKHA_NBD_ROK_PPGK"/>
    <property type="match status" value="1"/>
</dbReference>
<gene>
    <name evidence="2" type="ORF">HD599_001616</name>
</gene>
<evidence type="ECO:0000313" key="2">
    <source>
        <dbReference type="EMBL" id="MBB5843293.1"/>
    </source>
</evidence>
<dbReference type="EMBL" id="JACHMJ010000001">
    <property type="protein sequence ID" value="MBB5843293.1"/>
    <property type="molecule type" value="Genomic_DNA"/>
</dbReference>
<comment type="similarity">
    <text evidence="1">Belongs to the ROK (NagC/XylR) family.</text>
</comment>
<dbReference type="EC" id="2.7.1.63" evidence="2"/>
<keyword evidence="3" id="KW-1185">Reference proteome</keyword>
<comment type="caution">
    <text evidence="2">The sequence shown here is derived from an EMBL/GenBank/DDBJ whole genome shotgun (WGS) entry which is preliminary data.</text>
</comment>
<dbReference type="SUPFAM" id="SSF53067">
    <property type="entry name" value="Actin-like ATPase domain"/>
    <property type="match status" value="1"/>
</dbReference>
<dbReference type="RefSeq" id="WP_184235780.1">
    <property type="nucleotide sequence ID" value="NZ_JACHMJ010000001.1"/>
</dbReference>
<sequence>MTTALGIDIGGTGIKGAIVDVDSGELITDRIKLNTPEGGEPEAILATVIELIAKLGSAADGIPVGVCFPAVVRHGKTMSAANVSKKWIGLEAEALFEKGLGRDISFVNDADAAGLAEVRYGAAKGVQGLVMLTTLGTGIGTAMIYDGVLIPNSELGHLEIEGKDAETRAAYSAKERHELSWERWAKRLQKYYVTLEALFSPDLFIVGGGVSKHHEDFLPLLDLSVPIVPAKLRNNAGILGAAALAVKIPGGIA</sequence>
<dbReference type="AlphaFoldDB" id="A0A841ANW0"/>
<dbReference type="PANTHER" id="PTHR18964:SF146">
    <property type="entry name" value="POLYPHOSPHATE GLUCOKINASE"/>
    <property type="match status" value="1"/>
</dbReference>
<reference evidence="2 3" key="1">
    <citation type="submission" date="2020-08" db="EMBL/GenBank/DDBJ databases">
        <title>Sequencing the genomes of 1000 actinobacteria strains.</title>
        <authorList>
            <person name="Klenk H.-P."/>
        </authorList>
    </citation>
    <scope>NUCLEOTIDE SEQUENCE [LARGE SCALE GENOMIC DNA]</scope>
    <source>
        <strain evidence="2 3">DSM 105784</strain>
    </source>
</reference>
<dbReference type="GO" id="GO:0047330">
    <property type="term" value="F:polyphosphate-glucose phosphotransferase activity"/>
    <property type="evidence" value="ECO:0007669"/>
    <property type="project" value="UniProtKB-EC"/>
</dbReference>
<dbReference type="NCBIfam" id="NF045942">
    <property type="entry name" value="PolPhglucPhase"/>
    <property type="match status" value="1"/>
</dbReference>
<dbReference type="InterPro" id="IPR000600">
    <property type="entry name" value="ROK"/>
</dbReference>
<proteinExistence type="inferred from homology"/>
<organism evidence="2 3">
    <name type="scientific">Conyzicola lurida</name>
    <dbReference type="NCBI Taxonomy" id="1172621"/>
    <lineage>
        <taxon>Bacteria</taxon>
        <taxon>Bacillati</taxon>
        <taxon>Actinomycetota</taxon>
        <taxon>Actinomycetes</taxon>
        <taxon>Micrococcales</taxon>
        <taxon>Microbacteriaceae</taxon>
        <taxon>Conyzicola</taxon>
    </lineage>
</organism>
<accession>A0A841ANW0</accession>
<dbReference type="InterPro" id="IPR043129">
    <property type="entry name" value="ATPase_NBD"/>
</dbReference>
<evidence type="ECO:0000256" key="1">
    <source>
        <dbReference type="ARBA" id="ARBA00006479"/>
    </source>
</evidence>
<name>A0A841ANW0_9MICO</name>
<evidence type="ECO:0000313" key="3">
    <source>
        <dbReference type="Proteomes" id="UP000536685"/>
    </source>
</evidence>
<keyword evidence="2" id="KW-0418">Kinase</keyword>
<keyword evidence="2" id="KW-0808">Transferase</keyword>
<dbReference type="PANTHER" id="PTHR18964">
    <property type="entry name" value="ROK (REPRESSOR, ORF, KINASE) FAMILY"/>
    <property type="match status" value="1"/>
</dbReference>